<evidence type="ECO:0000313" key="2">
    <source>
        <dbReference type="EMBL" id="MFC7059306.1"/>
    </source>
</evidence>
<dbReference type="PROSITE" id="PS51257">
    <property type="entry name" value="PROKAR_LIPOPROTEIN"/>
    <property type="match status" value="1"/>
</dbReference>
<feature type="region of interest" description="Disordered" evidence="1">
    <location>
        <begin position="18"/>
        <end position="46"/>
    </location>
</feature>
<reference evidence="2 3" key="1">
    <citation type="journal article" date="2019" name="Int. J. Syst. Evol. Microbiol.">
        <title>The Global Catalogue of Microorganisms (GCM) 10K type strain sequencing project: providing services to taxonomists for standard genome sequencing and annotation.</title>
        <authorList>
            <consortium name="The Broad Institute Genomics Platform"/>
            <consortium name="The Broad Institute Genome Sequencing Center for Infectious Disease"/>
            <person name="Wu L."/>
            <person name="Ma J."/>
        </authorList>
    </citation>
    <scope>NUCLEOTIDE SEQUENCE [LARGE SCALE GENOMIC DNA]</scope>
    <source>
        <strain evidence="2 3">JCM 30072</strain>
    </source>
</reference>
<gene>
    <name evidence="2" type="ORF">ACFQQG_15425</name>
</gene>
<feature type="compositionally biased region" description="Low complexity" evidence="1">
    <location>
        <begin position="22"/>
        <end position="41"/>
    </location>
</feature>
<feature type="region of interest" description="Disordered" evidence="1">
    <location>
        <begin position="226"/>
        <end position="276"/>
    </location>
</feature>
<dbReference type="AlphaFoldDB" id="A0ABD5W578"/>
<proteinExistence type="predicted"/>
<organism evidence="2 3">
    <name type="scientific">Halovenus salina</name>
    <dbReference type="NCBI Taxonomy" id="1510225"/>
    <lineage>
        <taxon>Archaea</taxon>
        <taxon>Methanobacteriati</taxon>
        <taxon>Methanobacteriota</taxon>
        <taxon>Stenosarchaea group</taxon>
        <taxon>Halobacteria</taxon>
        <taxon>Halobacteriales</taxon>
        <taxon>Haloarculaceae</taxon>
        <taxon>Halovenus</taxon>
    </lineage>
</organism>
<keyword evidence="3" id="KW-1185">Reference proteome</keyword>
<name>A0ABD5W578_9EURY</name>
<dbReference type="Proteomes" id="UP001596445">
    <property type="component" value="Unassembled WGS sequence"/>
</dbReference>
<evidence type="ECO:0000256" key="1">
    <source>
        <dbReference type="SAM" id="MobiDB-lite"/>
    </source>
</evidence>
<evidence type="ECO:0000313" key="3">
    <source>
        <dbReference type="Proteomes" id="UP001596445"/>
    </source>
</evidence>
<dbReference type="GeneID" id="76631448"/>
<dbReference type="EMBL" id="JBHSZI010000001">
    <property type="protein sequence ID" value="MFC7059306.1"/>
    <property type="molecule type" value="Genomic_DNA"/>
</dbReference>
<sequence>MPSRRAYLVTLVAGVAGCAGNSADTDSSPTAASDTTPTETPTPHPAVSVEASAVQYSYRHIEQVDWNGIQPADGQFVFVAVDASEAESAPERTAFSLVTADGSHRPIETENRQPLDLDVSEGLDTQMDTQSWELLTFEVPARLDTTPSLRLERGADSWEWRLDTEKATAPPPAWEWSASAPETVAPDETFDITIAAENVGDGPGTFRGAVNFSYPTYRPKGFDIVPDADESGETTVSASAEGAEPGTTLEYGVRTPAGRSTVTVTVEDESKEAASD</sequence>
<dbReference type="RefSeq" id="WP_267162072.1">
    <property type="nucleotide sequence ID" value="NZ_CP112972.1"/>
</dbReference>
<comment type="caution">
    <text evidence="2">The sequence shown here is derived from an EMBL/GenBank/DDBJ whole genome shotgun (WGS) entry which is preliminary data.</text>
</comment>
<evidence type="ECO:0008006" key="4">
    <source>
        <dbReference type="Google" id="ProtNLM"/>
    </source>
</evidence>
<protein>
    <recommendedName>
        <fullName evidence="4">DUF4352 domain-containing protein</fullName>
    </recommendedName>
</protein>
<accession>A0ABD5W578</accession>